<protein>
    <submittedName>
        <fullName evidence="3">Site-specific recombinase XerD</fullName>
    </submittedName>
</protein>
<dbReference type="EMBL" id="KE356561">
    <property type="protein sequence ID" value="ERG94295.1"/>
    <property type="molecule type" value="Genomic_DNA"/>
</dbReference>
<accession>U1NBN0</accession>
<dbReference type="HOGENOM" id="CLU_2419978_0_0_2"/>
<dbReference type="PROSITE" id="PS51898">
    <property type="entry name" value="TYR_RECOMBINASE"/>
    <property type="match status" value="1"/>
</dbReference>
<dbReference type="STRING" id="1238425.J07HQW2_00729"/>
<dbReference type="Pfam" id="PF00589">
    <property type="entry name" value="Phage_integrase"/>
    <property type="match status" value="1"/>
</dbReference>
<evidence type="ECO:0000313" key="3">
    <source>
        <dbReference type="EMBL" id="ERG94295.1"/>
    </source>
</evidence>
<evidence type="ECO:0000313" key="4">
    <source>
        <dbReference type="Proteomes" id="UP000030710"/>
    </source>
</evidence>
<dbReference type="SUPFAM" id="SSF56349">
    <property type="entry name" value="DNA breaking-rejoining enzymes"/>
    <property type="match status" value="1"/>
</dbReference>
<dbReference type="GO" id="GO:0006310">
    <property type="term" value="P:DNA recombination"/>
    <property type="evidence" value="ECO:0007669"/>
    <property type="project" value="UniProtKB-KW"/>
</dbReference>
<dbReference type="GO" id="GO:0003677">
    <property type="term" value="F:DNA binding"/>
    <property type="evidence" value="ECO:0007669"/>
    <property type="project" value="InterPro"/>
</dbReference>
<dbReference type="InterPro" id="IPR002104">
    <property type="entry name" value="Integrase_catalytic"/>
</dbReference>
<evidence type="ECO:0000256" key="1">
    <source>
        <dbReference type="ARBA" id="ARBA00023172"/>
    </source>
</evidence>
<dbReference type="AlphaFoldDB" id="U1NBN0"/>
<dbReference type="GO" id="GO:0015074">
    <property type="term" value="P:DNA integration"/>
    <property type="evidence" value="ECO:0007669"/>
    <property type="project" value="InterPro"/>
</dbReference>
<feature type="domain" description="Tyr recombinase" evidence="2">
    <location>
        <begin position="1"/>
        <end position="64"/>
    </location>
</feature>
<proteinExistence type="predicted"/>
<sequence>MKKAGVDKPLNPHTLRHNFVTIALRRGVAESAIKHQLGHAPSSRVMRSTYSHLKDSDYIRQARESFDLEVNDDESELTTEVCPRCGENPPE</sequence>
<keyword evidence="1" id="KW-0233">DNA recombination</keyword>
<dbReference type="Proteomes" id="UP000030710">
    <property type="component" value="Unassembled WGS sequence"/>
</dbReference>
<dbReference type="InterPro" id="IPR011010">
    <property type="entry name" value="DNA_brk_join_enz"/>
</dbReference>
<dbReference type="InterPro" id="IPR013762">
    <property type="entry name" value="Integrase-like_cat_sf"/>
</dbReference>
<reference evidence="3 4" key="1">
    <citation type="journal article" date="2013" name="PLoS ONE">
        <title>Assembly-driven community genomics of a hypersaline microbial ecosystem.</title>
        <authorList>
            <person name="Podell S."/>
            <person name="Ugalde J.A."/>
            <person name="Narasingarao P."/>
            <person name="Banfield J.F."/>
            <person name="Heidelberg K.B."/>
            <person name="Allen E.E."/>
        </authorList>
    </citation>
    <scope>NUCLEOTIDE SEQUENCE [LARGE SCALE GENOMIC DNA]</scope>
    <source>
        <strain evidence="4">J07HQW2</strain>
    </source>
</reference>
<organism evidence="3 4">
    <name type="scientific">Haloquadratum walsbyi J07HQW2</name>
    <dbReference type="NCBI Taxonomy" id="1238425"/>
    <lineage>
        <taxon>Archaea</taxon>
        <taxon>Methanobacteriati</taxon>
        <taxon>Methanobacteriota</taxon>
        <taxon>Stenosarchaea group</taxon>
        <taxon>Halobacteria</taxon>
        <taxon>Halobacteriales</taxon>
        <taxon>Haloferacaceae</taxon>
        <taxon>Haloquadratum</taxon>
    </lineage>
</organism>
<evidence type="ECO:0000259" key="2">
    <source>
        <dbReference type="PROSITE" id="PS51898"/>
    </source>
</evidence>
<name>U1NBN0_9EURY</name>
<dbReference type="eggNOG" id="arCOG01242">
    <property type="taxonomic scope" value="Archaea"/>
</dbReference>
<gene>
    <name evidence="3" type="ORF">J07HQW2_00729</name>
</gene>
<dbReference type="Gene3D" id="1.10.443.10">
    <property type="entry name" value="Intergrase catalytic core"/>
    <property type="match status" value="1"/>
</dbReference>